<dbReference type="GO" id="GO:0019433">
    <property type="term" value="P:triglyceride catabolic process"/>
    <property type="evidence" value="ECO:0007669"/>
    <property type="project" value="TreeGrafter"/>
</dbReference>
<feature type="domain" description="PNPLA" evidence="5">
    <location>
        <begin position="1"/>
        <end position="140"/>
    </location>
</feature>
<dbReference type="GO" id="GO:0005811">
    <property type="term" value="C:lipid droplet"/>
    <property type="evidence" value="ECO:0007669"/>
    <property type="project" value="TreeGrafter"/>
</dbReference>
<dbReference type="AlphaFoldDB" id="A0A6A4T941"/>
<evidence type="ECO:0000313" key="6">
    <source>
        <dbReference type="EMBL" id="KAF0040420.1"/>
    </source>
</evidence>
<keyword evidence="2 4" id="KW-0378">Hydrolase</keyword>
<name>A0A6A4T941_SCOMX</name>
<evidence type="ECO:0000256" key="4">
    <source>
        <dbReference type="PROSITE-ProRule" id="PRU01161"/>
    </source>
</evidence>
<keyword evidence="3 4" id="KW-0443">Lipid metabolism</keyword>
<dbReference type="FunFam" id="3.40.1090.10:FF:000003">
    <property type="entry name" value="Patatin-like phospholipase domain-containing protein 2"/>
    <property type="match status" value="1"/>
</dbReference>
<dbReference type="EMBL" id="VEVO01000006">
    <property type="protein sequence ID" value="KAF0040420.1"/>
    <property type="molecule type" value="Genomic_DNA"/>
</dbReference>
<dbReference type="GO" id="GO:0016020">
    <property type="term" value="C:membrane"/>
    <property type="evidence" value="ECO:0007669"/>
    <property type="project" value="TreeGrafter"/>
</dbReference>
<feature type="short sequence motif" description="GXSXG" evidence="4">
    <location>
        <begin position="28"/>
        <end position="32"/>
    </location>
</feature>
<evidence type="ECO:0000256" key="2">
    <source>
        <dbReference type="ARBA" id="ARBA00022801"/>
    </source>
</evidence>
<reference evidence="6 7" key="1">
    <citation type="submission" date="2019-06" db="EMBL/GenBank/DDBJ databases">
        <title>Draft genomes of female and male turbot (Scophthalmus maximus).</title>
        <authorList>
            <person name="Xu H."/>
            <person name="Xu X.-W."/>
            <person name="Shao C."/>
            <person name="Chen S."/>
        </authorList>
    </citation>
    <scope>NUCLEOTIDE SEQUENCE [LARGE SCALE GENOMIC DNA]</scope>
    <source>
        <strain evidence="6">Ysfricsl-2016a</strain>
        <tissue evidence="6">Blood</tissue>
    </source>
</reference>
<dbReference type="GO" id="GO:0004806">
    <property type="term" value="F:triacylglycerol lipase activity"/>
    <property type="evidence" value="ECO:0007669"/>
    <property type="project" value="UniProtKB-EC"/>
</dbReference>
<dbReference type="PANTHER" id="PTHR12406">
    <property type="entry name" value="CALCIUM-INDEPENDENT PHOSPHOLIPASE A2 IPLA2 -RELATED"/>
    <property type="match status" value="1"/>
</dbReference>
<evidence type="ECO:0000256" key="3">
    <source>
        <dbReference type="ARBA" id="ARBA00023098"/>
    </source>
</evidence>
<dbReference type="InterPro" id="IPR002641">
    <property type="entry name" value="PNPLA_dom"/>
</dbReference>
<dbReference type="PROSITE" id="PS51635">
    <property type="entry name" value="PNPLA"/>
    <property type="match status" value="2"/>
</dbReference>
<keyword evidence="4" id="KW-0442">Lipid degradation</keyword>
<gene>
    <name evidence="6" type="ORF">F2P81_006318</name>
</gene>
<dbReference type="SUPFAM" id="SSF52151">
    <property type="entry name" value="FabD/lysophospholipase-like"/>
    <property type="match status" value="2"/>
</dbReference>
<feature type="active site" description="Nucleophile" evidence="4">
    <location>
        <position position="314"/>
    </location>
</feature>
<comment type="caution">
    <text evidence="4">Lacks conserved residue(s) required for the propagation of feature annotation.</text>
</comment>
<feature type="active site" description="Proton acceptor" evidence="4">
    <location>
        <position position="127"/>
    </location>
</feature>
<accession>A0A6A4T941</accession>
<comment type="caution">
    <text evidence="6">The sequence shown here is derived from an EMBL/GenBank/DDBJ whole genome shotgun (WGS) entry which is preliminary data.</text>
</comment>
<feature type="short sequence motif" description="DGA/G" evidence="4">
    <location>
        <begin position="127"/>
        <end position="129"/>
    </location>
</feature>
<feature type="short sequence motif" description="GXSXG" evidence="4">
    <location>
        <begin position="312"/>
        <end position="316"/>
    </location>
</feature>
<dbReference type="PANTHER" id="PTHR12406:SF22">
    <property type="entry name" value="1-ACYLGLYCEROL-3-PHOSPHATE O-ACYLTRANSFERASE PNPLA3"/>
    <property type="match status" value="1"/>
</dbReference>
<dbReference type="Proteomes" id="UP000438429">
    <property type="component" value="Unassembled WGS sequence"/>
</dbReference>
<feature type="short sequence motif" description="DGA/G" evidence="4">
    <location>
        <begin position="433"/>
        <end position="435"/>
    </location>
</feature>
<evidence type="ECO:0000313" key="7">
    <source>
        <dbReference type="Proteomes" id="UP000438429"/>
    </source>
</evidence>
<dbReference type="InterPro" id="IPR033562">
    <property type="entry name" value="PLPL"/>
</dbReference>
<evidence type="ECO:0000259" key="5">
    <source>
        <dbReference type="PROSITE" id="PS51635"/>
    </source>
</evidence>
<proteinExistence type="predicted"/>
<dbReference type="Gene3D" id="3.40.1090.10">
    <property type="entry name" value="Cytosolic phospholipase A2 catalytic domain"/>
    <property type="match status" value="1"/>
</dbReference>
<dbReference type="GO" id="GO:0055088">
    <property type="term" value="P:lipid homeostasis"/>
    <property type="evidence" value="ECO:0007669"/>
    <property type="project" value="TreeGrafter"/>
</dbReference>
<feature type="domain" description="PNPLA" evidence="5">
    <location>
        <begin position="277"/>
        <end position="446"/>
    </location>
</feature>
<feature type="active site" description="Nucleophile" evidence="4">
    <location>
        <position position="30"/>
    </location>
</feature>
<protein>
    <recommendedName>
        <fullName evidence="1">triacylglycerol lipase</fullName>
        <ecNumber evidence="1">3.1.1.3</ecNumber>
    </recommendedName>
</protein>
<evidence type="ECO:0000256" key="1">
    <source>
        <dbReference type="ARBA" id="ARBA00013279"/>
    </source>
</evidence>
<dbReference type="GO" id="GO:0005737">
    <property type="term" value="C:cytoplasm"/>
    <property type="evidence" value="ECO:0007669"/>
    <property type="project" value="TreeGrafter"/>
</dbReference>
<sequence>MGIYYVGATGCILERFPRFVEDASKIYGSSAGALMAAALTTGTPLEKCCADLMGMARQARKHKLGPLHPAFNLLQMVLDALQRSLPEDAHVRASGRLCVSLTRVPDGKNVLVSEFDSREELIQHYVDGAISDNLPRCHLKNTITFSAYAGESDICPPASTLNLHEVRFNNVSIHVSSENMHRVASTFFPPEPEAMSQICQTGYVDALRFLQDNSLISSECPPRVLETDSPRVACCELLKERADAEESRENTQQNGLRPPQAEHLWLDPQLVERLPVHIRRGCGFRSVYHLGALSCILERVPQLVLGASKICGASSGCLVAAALTVGIPIEQSCAHVLTVAREARKHTLGVLHPTFGLLQRVQESLLETLPEDAHLRASGKLCVSLTRLADGKNILVSEFDSREELIQVLMCSCFFPVYCGFSPPSYRGVHYVDGALSNNMPLFEQRNTITVAPFSGESDICPREGTYNFFEVHYGNVSIQINMGNVHRICTSFLPPRLEVSVQKLAEICHDGYMDALCFLREKDLLGTQRLPQSLEAGTDTLEPACGELVKEAAQVYEPEKTQLTGPNPTQEKDCWLDQRVVENLPQDFKKSKMGKDGTGVAGLILRKPGYCVAAVQVLSS</sequence>
<dbReference type="Pfam" id="PF01734">
    <property type="entry name" value="Patatin"/>
    <property type="match status" value="1"/>
</dbReference>
<dbReference type="InterPro" id="IPR016035">
    <property type="entry name" value="Acyl_Trfase/lysoPLipase"/>
</dbReference>
<dbReference type="EC" id="3.1.1.3" evidence="1"/>
<organism evidence="6 7">
    <name type="scientific">Scophthalmus maximus</name>
    <name type="common">Turbot</name>
    <name type="synonym">Psetta maxima</name>
    <dbReference type="NCBI Taxonomy" id="52904"/>
    <lineage>
        <taxon>Eukaryota</taxon>
        <taxon>Metazoa</taxon>
        <taxon>Chordata</taxon>
        <taxon>Craniata</taxon>
        <taxon>Vertebrata</taxon>
        <taxon>Euteleostomi</taxon>
        <taxon>Actinopterygii</taxon>
        <taxon>Neopterygii</taxon>
        <taxon>Teleostei</taxon>
        <taxon>Neoteleostei</taxon>
        <taxon>Acanthomorphata</taxon>
        <taxon>Carangaria</taxon>
        <taxon>Pleuronectiformes</taxon>
        <taxon>Pleuronectoidei</taxon>
        <taxon>Scophthalmidae</taxon>
        <taxon>Scophthalmus</taxon>
    </lineage>
</organism>
<feature type="active site" description="Proton acceptor" evidence="4">
    <location>
        <position position="433"/>
    </location>
</feature>